<dbReference type="RefSeq" id="WP_201312317.1">
    <property type="nucleotide sequence ID" value="NZ_BLYI01000070.1"/>
</dbReference>
<gene>
    <name evidence="1" type="ORF">ANBU17_30220</name>
</gene>
<reference evidence="1" key="1">
    <citation type="submission" date="2020-06" db="EMBL/GenBank/DDBJ databases">
        <title>Characterization of fructooligosaccharide metabolism and fructooligosaccharide-degrading enzymes in human commensal butyrate producers.</title>
        <authorList>
            <person name="Tanno H."/>
            <person name="Fujii T."/>
            <person name="Hirano K."/>
            <person name="Maeno S."/>
            <person name="Tonozuka T."/>
            <person name="Sakamoto M."/>
            <person name="Ohkuma M."/>
            <person name="Tochio T."/>
            <person name="Endo A."/>
        </authorList>
    </citation>
    <scope>NUCLEOTIDE SEQUENCE</scope>
    <source>
        <strain evidence="1">JCM 17466</strain>
    </source>
</reference>
<sequence length="125" mass="14602">MMKKQILLYNIKNRKRAMDIRRVLMPLKIRIKTISPEEFAHPIGYLLGLDGYEASDAPADACFFEDEMMVMAGFTSYDIDQVIHGFHKRRIQGIPLKAVVTPHNQEWTSYKLYGDLKKEHEKMTK</sequence>
<accession>A0A916QCD9</accession>
<organism evidence="1 2">
    <name type="scientific">Anaerostipes butyraticus</name>
    <dbReference type="NCBI Taxonomy" id="645466"/>
    <lineage>
        <taxon>Bacteria</taxon>
        <taxon>Bacillati</taxon>
        <taxon>Bacillota</taxon>
        <taxon>Clostridia</taxon>
        <taxon>Lachnospirales</taxon>
        <taxon>Lachnospiraceae</taxon>
        <taxon>Anaerostipes</taxon>
    </lineage>
</organism>
<dbReference type="AlphaFoldDB" id="A0A916QCD9"/>
<dbReference type="Proteomes" id="UP000613208">
    <property type="component" value="Unassembled WGS sequence"/>
</dbReference>
<dbReference type="EMBL" id="BLYI01000070">
    <property type="protein sequence ID" value="GFO86675.1"/>
    <property type="molecule type" value="Genomic_DNA"/>
</dbReference>
<evidence type="ECO:0000313" key="1">
    <source>
        <dbReference type="EMBL" id="GFO86675.1"/>
    </source>
</evidence>
<evidence type="ECO:0008006" key="3">
    <source>
        <dbReference type="Google" id="ProtNLM"/>
    </source>
</evidence>
<comment type="caution">
    <text evidence="1">The sequence shown here is derived from an EMBL/GenBank/DDBJ whole genome shotgun (WGS) entry which is preliminary data.</text>
</comment>
<proteinExistence type="predicted"/>
<protein>
    <recommendedName>
        <fullName evidence="3">DUF3783 domain-containing protein</fullName>
    </recommendedName>
</protein>
<keyword evidence="2" id="KW-1185">Reference proteome</keyword>
<name>A0A916QCD9_9FIRM</name>
<dbReference type="Pfam" id="PF12646">
    <property type="entry name" value="DUF3783"/>
    <property type="match status" value="1"/>
</dbReference>
<evidence type="ECO:0000313" key="2">
    <source>
        <dbReference type="Proteomes" id="UP000613208"/>
    </source>
</evidence>
<dbReference type="InterPro" id="IPR016621">
    <property type="entry name" value="UCP014543"/>
</dbReference>